<protein>
    <submittedName>
        <fullName evidence="2">DUF559 domain-containing protein</fullName>
    </submittedName>
</protein>
<feature type="domain" description="DUF559" evidence="1">
    <location>
        <begin position="67"/>
        <end position="124"/>
    </location>
</feature>
<dbReference type="AlphaFoldDB" id="A0A5C5RYT0"/>
<dbReference type="Gene3D" id="3.40.960.10">
    <property type="entry name" value="VSR Endonuclease"/>
    <property type="match status" value="1"/>
</dbReference>
<dbReference type="Pfam" id="PF04480">
    <property type="entry name" value="DUF559"/>
    <property type="match status" value="1"/>
</dbReference>
<accession>A0A5C5RYT0</accession>
<comment type="caution">
    <text evidence="2">The sequence shown here is derived from an EMBL/GenBank/DDBJ whole genome shotgun (WGS) entry which is preliminary data.</text>
</comment>
<dbReference type="Proteomes" id="UP000319375">
    <property type="component" value="Unassembled WGS sequence"/>
</dbReference>
<reference evidence="2 3" key="1">
    <citation type="submission" date="2019-06" db="EMBL/GenBank/DDBJ databases">
        <title>Tsukamurella conjunctivitidis sp. nov., Tsukamurella assacharolytica sp. nov. and Tsukamurella sputae sp. nov. isolated from patients with conjunctivitis, bacteraemia (lymphoma) and respiratory infection (sputum) in Hong Kong.</title>
        <authorList>
            <person name="Teng J.L.L."/>
            <person name="Lee H.H."/>
            <person name="Fong J.Y.H."/>
            <person name="Fok K.M.N."/>
            <person name="Lau S.K.P."/>
            <person name="Woo P.C.Y."/>
        </authorList>
    </citation>
    <scope>NUCLEOTIDE SEQUENCE [LARGE SCALE GENOMIC DNA]</scope>
    <source>
        <strain evidence="2 3">HKU72</strain>
    </source>
</reference>
<organism evidence="2 3">
    <name type="scientific">Tsukamurella conjunctivitidis</name>
    <dbReference type="NCBI Taxonomy" id="2592068"/>
    <lineage>
        <taxon>Bacteria</taxon>
        <taxon>Bacillati</taxon>
        <taxon>Actinomycetota</taxon>
        <taxon>Actinomycetes</taxon>
        <taxon>Mycobacteriales</taxon>
        <taxon>Tsukamurellaceae</taxon>
        <taxon>Tsukamurella</taxon>
    </lineage>
</organism>
<evidence type="ECO:0000259" key="1">
    <source>
        <dbReference type="Pfam" id="PF04480"/>
    </source>
</evidence>
<evidence type="ECO:0000313" key="3">
    <source>
        <dbReference type="Proteomes" id="UP000319375"/>
    </source>
</evidence>
<sequence length="150" mass="17613">MAGCRRRSARSTPSPWHCSARRTASRTTTWWRCWTRRCGCRIRLRNHHVLVRSQAEIEDVGRVDLLVGEKLILECDSREFHNDAQRRKDNRRDRIATVGGYCVLRIDYAEVMFGWDAVFADVMDLVRVRRHRAPRPRRLTISSSGDTEVF</sequence>
<proteinExistence type="predicted"/>
<name>A0A5C5RYT0_9ACTN</name>
<dbReference type="EMBL" id="VIGX01000011">
    <property type="protein sequence ID" value="TWS27653.1"/>
    <property type="molecule type" value="Genomic_DNA"/>
</dbReference>
<keyword evidence="3" id="KW-1185">Reference proteome</keyword>
<gene>
    <name evidence="2" type="ORF">FK530_17090</name>
</gene>
<dbReference type="InterPro" id="IPR007569">
    <property type="entry name" value="DUF559"/>
</dbReference>
<evidence type="ECO:0000313" key="2">
    <source>
        <dbReference type="EMBL" id="TWS27653.1"/>
    </source>
</evidence>